<evidence type="ECO:0000313" key="3">
    <source>
        <dbReference type="Proteomes" id="UP000630528"/>
    </source>
</evidence>
<reference evidence="2" key="2">
    <citation type="submission" date="2021-01" db="EMBL/GenBank/DDBJ databases">
        <authorList>
            <person name="Kang M."/>
        </authorList>
    </citation>
    <scope>NUCLEOTIDE SEQUENCE</scope>
    <source>
        <strain evidence="2">KACC 17527</strain>
    </source>
</reference>
<gene>
    <name evidence="2" type="ORF">JJB11_03325</name>
</gene>
<reference evidence="2" key="1">
    <citation type="journal article" date="2012" name="J. Microbiol. Biotechnol.">
        <title>Ramlibacter ginsenosidimutans sp. nov., with ginsenoside-converting activity.</title>
        <authorList>
            <person name="Wang L."/>
            <person name="An D.S."/>
            <person name="Kim S.G."/>
            <person name="Jin F.X."/>
            <person name="Kim S.C."/>
            <person name="Lee S.T."/>
            <person name="Im W.T."/>
        </authorList>
    </citation>
    <scope>NUCLEOTIDE SEQUENCE</scope>
    <source>
        <strain evidence="2">KACC 17527</strain>
    </source>
</reference>
<dbReference type="InterPro" id="IPR023606">
    <property type="entry name" value="CoA-Trfase_III_dom_1_sf"/>
</dbReference>
<dbReference type="InterPro" id="IPR003673">
    <property type="entry name" value="CoA-Trfase_fam_III"/>
</dbReference>
<dbReference type="InterPro" id="IPR044855">
    <property type="entry name" value="CoA-Trfase_III_dom3_sf"/>
</dbReference>
<protein>
    <submittedName>
        <fullName evidence="2">CoA transferase</fullName>
    </submittedName>
</protein>
<evidence type="ECO:0000313" key="2">
    <source>
        <dbReference type="EMBL" id="MBK6005113.1"/>
    </source>
</evidence>
<dbReference type="EMBL" id="JAEPWM010000001">
    <property type="protein sequence ID" value="MBK6005113.1"/>
    <property type="molecule type" value="Genomic_DNA"/>
</dbReference>
<dbReference type="PANTHER" id="PTHR48207:SF3">
    <property type="entry name" value="SUCCINATE--HYDROXYMETHYLGLUTARATE COA-TRANSFERASE"/>
    <property type="match status" value="1"/>
</dbReference>
<sequence length="397" mass="43875">MIKVLDGVRVLEHGTFITGPAASMLLADLGADVVKVELPGTGDPFRAFKGGLYSPHYQTVNRNKRSVTLNTKQPADLAKFDALVKDADVYIQNFRPAFAEQIGAGFDRLHALNPRLIYCAISGFGATGPAAQRPAYDSVAQAASGFLGLLVNPGNPRVTGPAIADLVTGFYAAYGILGALYEREKRGTARKVELSMFEAMTHFNLDAFQHLFSANEVMGPFSRPSVSQSYVLECRDGLWIALHMSSPEKFWQGLADAMERPDIFRDPRFASRQGRIDHQEELIEVLRPIFLGQERAEWCRRLEARDVPHSPMYTTEEVPDDPQAKHLQLFVETEHPVVGTFRTVRSPVSFDGERPLEVTAPPLLGEHNEELARGWKPRAAAPAIALMQSHLEPGDLT</sequence>
<organism evidence="2 3">
    <name type="scientific">Ramlibacter ginsenosidimutans</name>
    <dbReference type="NCBI Taxonomy" id="502333"/>
    <lineage>
        <taxon>Bacteria</taxon>
        <taxon>Pseudomonadati</taxon>
        <taxon>Pseudomonadota</taxon>
        <taxon>Betaproteobacteria</taxon>
        <taxon>Burkholderiales</taxon>
        <taxon>Comamonadaceae</taxon>
        <taxon>Ramlibacter</taxon>
    </lineage>
</organism>
<proteinExistence type="predicted"/>
<dbReference type="PANTHER" id="PTHR48207">
    <property type="entry name" value="SUCCINATE--HYDROXYMETHYLGLUTARATE COA-TRANSFERASE"/>
    <property type="match status" value="1"/>
</dbReference>
<keyword evidence="1 2" id="KW-0808">Transferase</keyword>
<dbReference type="AlphaFoldDB" id="A0A934TPV1"/>
<comment type="caution">
    <text evidence="2">The sequence shown here is derived from an EMBL/GenBank/DDBJ whole genome shotgun (WGS) entry which is preliminary data.</text>
</comment>
<dbReference type="SUPFAM" id="SSF89796">
    <property type="entry name" value="CoA-transferase family III (CaiB/BaiF)"/>
    <property type="match status" value="1"/>
</dbReference>
<dbReference type="GO" id="GO:0008410">
    <property type="term" value="F:CoA-transferase activity"/>
    <property type="evidence" value="ECO:0007669"/>
    <property type="project" value="TreeGrafter"/>
</dbReference>
<dbReference type="Gene3D" id="3.40.50.10540">
    <property type="entry name" value="Crotonobetainyl-coa:carnitine coa-transferase, domain 1"/>
    <property type="match status" value="1"/>
</dbReference>
<dbReference type="Gene3D" id="3.30.1540.10">
    <property type="entry name" value="formyl-coa transferase, domain 3"/>
    <property type="match status" value="1"/>
</dbReference>
<dbReference type="Pfam" id="PF02515">
    <property type="entry name" value="CoA_transf_3"/>
    <property type="match status" value="1"/>
</dbReference>
<dbReference type="InterPro" id="IPR050483">
    <property type="entry name" value="CoA-transferase_III_domain"/>
</dbReference>
<evidence type="ECO:0000256" key="1">
    <source>
        <dbReference type="ARBA" id="ARBA00022679"/>
    </source>
</evidence>
<keyword evidence="3" id="KW-1185">Reference proteome</keyword>
<dbReference type="Proteomes" id="UP000630528">
    <property type="component" value="Unassembled WGS sequence"/>
</dbReference>
<dbReference type="RefSeq" id="WP_201166469.1">
    <property type="nucleotide sequence ID" value="NZ_JAEPWM010000001.1"/>
</dbReference>
<accession>A0A934TPV1</accession>
<name>A0A934TPV1_9BURK</name>